<accession>A0A060HGL1</accession>
<dbReference type="AlphaFoldDB" id="A0A060HGL1"/>
<proteinExistence type="predicted"/>
<keyword evidence="2" id="KW-1185">Reference proteome</keyword>
<dbReference type="Proteomes" id="UP000027093">
    <property type="component" value="Chromosome"/>
</dbReference>
<evidence type="ECO:0000313" key="1">
    <source>
        <dbReference type="EMBL" id="AIC15749.1"/>
    </source>
</evidence>
<evidence type="ECO:0000313" key="2">
    <source>
        <dbReference type="Proteomes" id="UP000027093"/>
    </source>
</evidence>
<gene>
    <name evidence="1" type="ORF">NVIE_015050</name>
</gene>
<dbReference type="RefSeq" id="WP_227717283.1">
    <property type="nucleotide sequence ID" value="NZ_CP007536.1"/>
</dbReference>
<dbReference type="GeneID" id="74946769"/>
<dbReference type="HOGENOM" id="CLU_2406459_0_0_2"/>
<protein>
    <submittedName>
        <fullName evidence="1">Uncharacterized protein</fullName>
    </submittedName>
</protein>
<organism evidence="1 2">
    <name type="scientific">Nitrososphaera viennensis EN76</name>
    <dbReference type="NCBI Taxonomy" id="926571"/>
    <lineage>
        <taxon>Archaea</taxon>
        <taxon>Nitrososphaerota</taxon>
        <taxon>Nitrososphaeria</taxon>
        <taxon>Nitrososphaerales</taxon>
        <taxon>Nitrososphaeraceae</taxon>
        <taxon>Nitrososphaera</taxon>
    </lineage>
</organism>
<dbReference type="EMBL" id="CP007536">
    <property type="protein sequence ID" value="AIC15749.1"/>
    <property type="molecule type" value="Genomic_DNA"/>
</dbReference>
<sequence length="92" mass="10219">MNCGVKTLSGDVAVTIMIASEADDENFMKIVDDLVVSAEGDPELAEGLKWIDMQSRKNGVTFYEMALLILKKHMAERRAKEWMRAKSAAAIN</sequence>
<reference evidence="1 2" key="1">
    <citation type="journal article" date="2014" name="Int. J. Syst. Evol. Microbiol.">
        <title>Nitrososphaera viennensis gen. nov., sp. nov., an aerobic and mesophilic, ammonia-oxidizing archaeon from soil and a member of the archaeal phylum Thaumarchaeota.</title>
        <authorList>
            <person name="Stieglmeier M."/>
            <person name="Klingl A."/>
            <person name="Alves R.J."/>
            <person name="Rittmann S.K."/>
            <person name="Melcher M."/>
            <person name="Leisch N."/>
            <person name="Schleper C."/>
        </authorList>
    </citation>
    <scope>NUCLEOTIDE SEQUENCE [LARGE SCALE GENOMIC DNA]</scope>
    <source>
        <strain evidence="1">EN76</strain>
    </source>
</reference>
<dbReference type="KEGG" id="nvn:NVIE_015050"/>
<name>A0A060HGL1_9ARCH</name>